<dbReference type="GO" id="GO:0048678">
    <property type="term" value="P:response to axon injury"/>
    <property type="evidence" value="ECO:0007669"/>
    <property type="project" value="EnsemblMetazoa"/>
</dbReference>
<evidence type="ECO:0000256" key="4">
    <source>
        <dbReference type="SAM" id="MobiDB-lite"/>
    </source>
</evidence>
<evidence type="ECO:0000313" key="6">
    <source>
        <dbReference type="Proteomes" id="UP000008744"/>
    </source>
</evidence>
<comment type="subcellular location">
    <subcellularLocation>
        <location evidence="1">Cell projection</location>
    </subcellularLocation>
</comment>
<feature type="compositionally biased region" description="Basic residues" evidence="4">
    <location>
        <begin position="62"/>
        <end position="72"/>
    </location>
</feature>
<evidence type="ECO:0000256" key="2">
    <source>
        <dbReference type="ARBA" id="ARBA00022737"/>
    </source>
</evidence>
<dbReference type="FunFam" id="2.20.110.10:FF:000043">
    <property type="entry name" value="MORN repeat-containing protein 4 homolog"/>
    <property type="match status" value="1"/>
</dbReference>
<dbReference type="Gene3D" id="2.20.110.10">
    <property type="entry name" value="Histone H3 K4-specific methyltransferase SET7/9 N-terminal domain"/>
    <property type="match status" value="1"/>
</dbReference>
<dbReference type="InterPro" id="IPR052315">
    <property type="entry name" value="MORN4"/>
</dbReference>
<dbReference type="HOGENOM" id="CLU_113346_0_0_1"/>
<organism evidence="6">
    <name type="scientific">Drosophila persimilis</name>
    <name type="common">Fruit fly</name>
    <dbReference type="NCBI Taxonomy" id="7234"/>
    <lineage>
        <taxon>Eukaryota</taxon>
        <taxon>Metazoa</taxon>
        <taxon>Ecdysozoa</taxon>
        <taxon>Arthropoda</taxon>
        <taxon>Hexapoda</taxon>
        <taxon>Insecta</taxon>
        <taxon>Pterygota</taxon>
        <taxon>Neoptera</taxon>
        <taxon>Endopterygota</taxon>
        <taxon>Diptera</taxon>
        <taxon>Brachycera</taxon>
        <taxon>Muscomorpha</taxon>
        <taxon>Ephydroidea</taxon>
        <taxon>Drosophilidae</taxon>
        <taxon>Drosophila</taxon>
        <taxon>Sophophora</taxon>
    </lineage>
</organism>
<dbReference type="AlphaFoldDB" id="B4GFE9"/>
<accession>B4GFE9</accession>
<dbReference type="EMBL" id="CH479182">
    <property type="protein sequence ID" value="EDW34334.1"/>
    <property type="molecule type" value="Genomic_DNA"/>
</dbReference>
<dbReference type="SUPFAM" id="SSF82185">
    <property type="entry name" value="Histone H3 K4-specific methyltransferase SET7/9 N-terminal domain"/>
    <property type="match status" value="1"/>
</dbReference>
<name>B4GFE9_DROPE</name>
<dbReference type="eggNOG" id="KOG0231">
    <property type="taxonomic scope" value="Eukaryota"/>
</dbReference>
<dbReference type="SMR" id="B4GFE9"/>
<dbReference type="Pfam" id="PF02493">
    <property type="entry name" value="MORN"/>
    <property type="match status" value="4"/>
</dbReference>
<feature type="region of interest" description="Disordered" evidence="4">
    <location>
        <begin position="60"/>
        <end position="79"/>
    </location>
</feature>
<dbReference type="SMART" id="SM00698">
    <property type="entry name" value="MORN"/>
    <property type="match status" value="4"/>
</dbReference>
<dbReference type="STRING" id="7234.B4GFE9"/>
<keyword evidence="3" id="KW-0966">Cell projection</keyword>
<keyword evidence="2" id="KW-0677">Repeat</keyword>
<proteinExistence type="predicted"/>
<sequence length="234" mass="26565">MAQWKPHKTLVSGAEQAKLSSSLERITNSGRWTVVDAMAMDDYDDDMSSVGVTTARIENQHQQHHQGQHGHGHGYGQGQSQYSAGAVKVGGWRYEDASRYIGEWNQLGQKHGIGHLQFADGTRYDGQFQEGLSQGVGCLWFPDGAKYEGEFHQGWFHGNGIFWRADGMKYEGEFRGGKIWGLGLLTFQDFTHGFPRNEGFFQDCRFMRRRRCPEVVQRAQKCALLARSQCEHPY</sequence>
<dbReference type="KEGG" id="dpe:6591813"/>
<dbReference type="PhylomeDB" id="B4GFE9"/>
<dbReference type="OMA" id="WFPDGAK"/>
<dbReference type="InterPro" id="IPR003409">
    <property type="entry name" value="MORN"/>
</dbReference>
<reference evidence="5 6" key="1">
    <citation type="journal article" date="2007" name="Nature">
        <title>Evolution of genes and genomes on the Drosophila phylogeny.</title>
        <authorList>
            <consortium name="Drosophila 12 Genomes Consortium"/>
            <person name="Clark A.G."/>
            <person name="Eisen M.B."/>
            <person name="Smith D.R."/>
            <person name="Bergman C.M."/>
            <person name="Oliver B."/>
            <person name="Markow T.A."/>
            <person name="Kaufman T.C."/>
            <person name="Kellis M."/>
            <person name="Gelbart W."/>
            <person name="Iyer V.N."/>
            <person name="Pollard D.A."/>
            <person name="Sackton T.B."/>
            <person name="Larracuente A.M."/>
            <person name="Singh N.D."/>
            <person name="Abad J.P."/>
            <person name="Abt D.N."/>
            <person name="Adryan B."/>
            <person name="Aguade M."/>
            <person name="Akashi H."/>
            <person name="Anderson W.W."/>
            <person name="Aquadro C.F."/>
            <person name="Ardell D.H."/>
            <person name="Arguello R."/>
            <person name="Artieri C.G."/>
            <person name="Barbash D.A."/>
            <person name="Barker D."/>
            <person name="Barsanti P."/>
            <person name="Batterham P."/>
            <person name="Batzoglou S."/>
            <person name="Begun D."/>
            <person name="Bhutkar A."/>
            <person name="Blanco E."/>
            <person name="Bosak S.A."/>
            <person name="Bradley R.K."/>
            <person name="Brand A.D."/>
            <person name="Brent M.R."/>
            <person name="Brooks A.N."/>
            <person name="Brown R.H."/>
            <person name="Butlin R.K."/>
            <person name="Caggese C."/>
            <person name="Calvi B.R."/>
            <person name="Bernardo de Carvalho A."/>
            <person name="Caspi A."/>
            <person name="Castrezana S."/>
            <person name="Celniker S.E."/>
            <person name="Chang J.L."/>
            <person name="Chapple C."/>
            <person name="Chatterji S."/>
            <person name="Chinwalla A."/>
            <person name="Civetta A."/>
            <person name="Clifton S.W."/>
            <person name="Comeron J.M."/>
            <person name="Costello J.C."/>
            <person name="Coyne J.A."/>
            <person name="Daub J."/>
            <person name="David R.G."/>
            <person name="Delcher A.L."/>
            <person name="Delehaunty K."/>
            <person name="Do C.B."/>
            <person name="Ebling H."/>
            <person name="Edwards K."/>
            <person name="Eickbush T."/>
            <person name="Evans J.D."/>
            <person name="Filipski A."/>
            <person name="Findeiss S."/>
            <person name="Freyhult E."/>
            <person name="Fulton L."/>
            <person name="Fulton R."/>
            <person name="Garcia A.C."/>
            <person name="Gardiner A."/>
            <person name="Garfield D.A."/>
            <person name="Garvin B.E."/>
            <person name="Gibson G."/>
            <person name="Gilbert D."/>
            <person name="Gnerre S."/>
            <person name="Godfrey J."/>
            <person name="Good R."/>
            <person name="Gotea V."/>
            <person name="Gravely B."/>
            <person name="Greenberg A.J."/>
            <person name="Griffiths-Jones S."/>
            <person name="Gross S."/>
            <person name="Guigo R."/>
            <person name="Gustafson E.A."/>
            <person name="Haerty W."/>
            <person name="Hahn M.W."/>
            <person name="Halligan D.L."/>
            <person name="Halpern A.L."/>
            <person name="Halter G.M."/>
            <person name="Han M.V."/>
            <person name="Heger A."/>
            <person name="Hillier L."/>
            <person name="Hinrichs A.S."/>
            <person name="Holmes I."/>
            <person name="Hoskins R.A."/>
            <person name="Hubisz M.J."/>
            <person name="Hultmark D."/>
            <person name="Huntley M.A."/>
            <person name="Jaffe D.B."/>
            <person name="Jagadeeshan S."/>
            <person name="Jeck W.R."/>
            <person name="Johnson J."/>
            <person name="Jones C.D."/>
            <person name="Jordan W.C."/>
            <person name="Karpen G.H."/>
            <person name="Kataoka E."/>
            <person name="Keightley P.D."/>
            <person name="Kheradpour P."/>
            <person name="Kirkness E.F."/>
            <person name="Koerich L.B."/>
            <person name="Kristiansen K."/>
            <person name="Kudrna D."/>
            <person name="Kulathinal R.J."/>
            <person name="Kumar S."/>
            <person name="Kwok R."/>
            <person name="Lander E."/>
            <person name="Langley C.H."/>
            <person name="Lapoint R."/>
            <person name="Lazzaro B.P."/>
            <person name="Lee S.J."/>
            <person name="Levesque L."/>
            <person name="Li R."/>
            <person name="Lin C.F."/>
            <person name="Lin M.F."/>
            <person name="Lindblad-Toh K."/>
            <person name="Llopart A."/>
            <person name="Long M."/>
            <person name="Low L."/>
            <person name="Lozovsky E."/>
            <person name="Lu J."/>
            <person name="Luo M."/>
            <person name="Machado C.A."/>
            <person name="Makalowski W."/>
            <person name="Marzo M."/>
            <person name="Matsuda M."/>
            <person name="Matzkin L."/>
            <person name="McAllister B."/>
            <person name="McBride C.S."/>
            <person name="McKernan B."/>
            <person name="McKernan K."/>
            <person name="Mendez-Lago M."/>
            <person name="Minx P."/>
            <person name="Mollenhauer M.U."/>
            <person name="Montooth K."/>
            <person name="Mount S.M."/>
            <person name="Mu X."/>
            <person name="Myers E."/>
            <person name="Negre B."/>
            <person name="Newfeld S."/>
            <person name="Nielsen R."/>
            <person name="Noor M.A."/>
            <person name="O'Grady P."/>
            <person name="Pachter L."/>
            <person name="Papaceit M."/>
            <person name="Parisi M.J."/>
            <person name="Parisi M."/>
            <person name="Parts L."/>
            <person name="Pedersen J.S."/>
            <person name="Pesole G."/>
            <person name="Phillippy A.M."/>
            <person name="Ponting C.P."/>
            <person name="Pop M."/>
            <person name="Porcelli D."/>
            <person name="Powell J.R."/>
            <person name="Prohaska S."/>
            <person name="Pruitt K."/>
            <person name="Puig M."/>
            <person name="Quesneville H."/>
            <person name="Ram K.R."/>
            <person name="Rand D."/>
            <person name="Rasmussen M.D."/>
            <person name="Reed L.K."/>
            <person name="Reenan R."/>
            <person name="Reily A."/>
            <person name="Remington K.A."/>
            <person name="Rieger T.T."/>
            <person name="Ritchie M.G."/>
            <person name="Robin C."/>
            <person name="Rogers Y.H."/>
            <person name="Rohde C."/>
            <person name="Rozas J."/>
            <person name="Rubenfield M.J."/>
            <person name="Ruiz A."/>
            <person name="Russo S."/>
            <person name="Salzberg S.L."/>
            <person name="Sanchez-Gracia A."/>
            <person name="Saranga D.J."/>
            <person name="Sato H."/>
            <person name="Schaeffer S.W."/>
            <person name="Schatz M.C."/>
            <person name="Schlenke T."/>
            <person name="Schwartz R."/>
            <person name="Segarra C."/>
            <person name="Singh R.S."/>
            <person name="Sirot L."/>
            <person name="Sirota M."/>
            <person name="Sisneros N.B."/>
            <person name="Smith C.D."/>
            <person name="Smith T.F."/>
            <person name="Spieth J."/>
            <person name="Stage D.E."/>
            <person name="Stark A."/>
            <person name="Stephan W."/>
            <person name="Strausberg R.L."/>
            <person name="Strempel S."/>
            <person name="Sturgill D."/>
            <person name="Sutton G."/>
            <person name="Sutton G.G."/>
            <person name="Tao W."/>
            <person name="Teichmann S."/>
            <person name="Tobari Y.N."/>
            <person name="Tomimura Y."/>
            <person name="Tsolas J.M."/>
            <person name="Valente V.L."/>
            <person name="Venter E."/>
            <person name="Venter J.C."/>
            <person name="Vicario S."/>
            <person name="Vieira F.G."/>
            <person name="Vilella A.J."/>
            <person name="Villasante A."/>
            <person name="Walenz B."/>
            <person name="Wang J."/>
            <person name="Wasserman M."/>
            <person name="Watts T."/>
            <person name="Wilson D."/>
            <person name="Wilson R.K."/>
            <person name="Wing R.A."/>
            <person name="Wolfner M.F."/>
            <person name="Wong A."/>
            <person name="Wong G.K."/>
            <person name="Wu C.I."/>
            <person name="Wu G."/>
            <person name="Yamamoto D."/>
            <person name="Yang H.P."/>
            <person name="Yang S.P."/>
            <person name="Yorke J.A."/>
            <person name="Yoshida K."/>
            <person name="Zdobnov E."/>
            <person name="Zhang P."/>
            <person name="Zhang Y."/>
            <person name="Zimin A.V."/>
            <person name="Baldwin J."/>
            <person name="Abdouelleil A."/>
            <person name="Abdulkadir J."/>
            <person name="Abebe A."/>
            <person name="Abera B."/>
            <person name="Abreu J."/>
            <person name="Acer S.C."/>
            <person name="Aftuck L."/>
            <person name="Alexander A."/>
            <person name="An P."/>
            <person name="Anderson E."/>
            <person name="Anderson S."/>
            <person name="Arachi H."/>
            <person name="Azer M."/>
            <person name="Bachantsang P."/>
            <person name="Barry A."/>
            <person name="Bayul T."/>
            <person name="Berlin A."/>
            <person name="Bessette D."/>
            <person name="Bloom T."/>
            <person name="Blye J."/>
            <person name="Boguslavskiy L."/>
            <person name="Bonnet C."/>
            <person name="Boukhgalter B."/>
            <person name="Bourzgui I."/>
            <person name="Brown A."/>
            <person name="Cahill P."/>
            <person name="Channer S."/>
            <person name="Cheshatsang Y."/>
            <person name="Chuda L."/>
            <person name="Citroen M."/>
            <person name="Collymore A."/>
            <person name="Cooke P."/>
            <person name="Costello M."/>
            <person name="D'Aco K."/>
            <person name="Daza R."/>
            <person name="De Haan G."/>
            <person name="DeGray S."/>
            <person name="DeMaso C."/>
            <person name="Dhargay N."/>
            <person name="Dooley K."/>
            <person name="Dooley E."/>
            <person name="Doricent M."/>
            <person name="Dorje P."/>
            <person name="Dorjee K."/>
            <person name="Dupes A."/>
            <person name="Elong R."/>
            <person name="Falk J."/>
            <person name="Farina A."/>
            <person name="Faro S."/>
            <person name="Ferguson D."/>
            <person name="Fisher S."/>
            <person name="Foley C.D."/>
            <person name="Franke A."/>
            <person name="Friedrich D."/>
            <person name="Gadbois L."/>
            <person name="Gearin G."/>
            <person name="Gearin C.R."/>
            <person name="Giannoukos G."/>
            <person name="Goode T."/>
            <person name="Graham J."/>
            <person name="Grandbois E."/>
            <person name="Grewal S."/>
            <person name="Gyaltsen K."/>
            <person name="Hafez N."/>
            <person name="Hagos B."/>
            <person name="Hall J."/>
            <person name="Henson C."/>
            <person name="Hollinger A."/>
            <person name="Honan T."/>
            <person name="Huard M.D."/>
            <person name="Hughes L."/>
            <person name="Hurhula B."/>
            <person name="Husby M.E."/>
            <person name="Kamat A."/>
            <person name="Kanga B."/>
            <person name="Kashin S."/>
            <person name="Khazanovich D."/>
            <person name="Kisner P."/>
            <person name="Lance K."/>
            <person name="Lara M."/>
            <person name="Lee W."/>
            <person name="Lennon N."/>
            <person name="Letendre F."/>
            <person name="LeVine R."/>
            <person name="Lipovsky A."/>
            <person name="Liu X."/>
            <person name="Liu J."/>
            <person name="Liu S."/>
            <person name="Lokyitsang T."/>
            <person name="Lokyitsang Y."/>
            <person name="Lubonja R."/>
            <person name="Lui A."/>
            <person name="MacDonald P."/>
            <person name="Magnisalis V."/>
            <person name="Maru K."/>
            <person name="Matthews C."/>
            <person name="McCusker W."/>
            <person name="McDonough S."/>
            <person name="Mehta T."/>
            <person name="Meldrim J."/>
            <person name="Meneus L."/>
            <person name="Mihai O."/>
            <person name="Mihalev A."/>
            <person name="Mihova T."/>
            <person name="Mittelman R."/>
            <person name="Mlenga V."/>
            <person name="Montmayeur A."/>
            <person name="Mulrain L."/>
            <person name="Navidi A."/>
            <person name="Naylor J."/>
            <person name="Negash T."/>
            <person name="Nguyen T."/>
            <person name="Nguyen N."/>
            <person name="Nicol R."/>
            <person name="Norbu C."/>
            <person name="Norbu N."/>
            <person name="Novod N."/>
            <person name="O'Neill B."/>
            <person name="Osman S."/>
            <person name="Markiewicz E."/>
            <person name="Oyono O.L."/>
            <person name="Patti C."/>
            <person name="Phunkhang P."/>
            <person name="Pierre F."/>
            <person name="Priest M."/>
            <person name="Raghuraman S."/>
            <person name="Rege F."/>
            <person name="Reyes R."/>
            <person name="Rise C."/>
            <person name="Rogov P."/>
            <person name="Ross K."/>
            <person name="Ryan E."/>
            <person name="Settipalli S."/>
            <person name="Shea T."/>
            <person name="Sherpa N."/>
            <person name="Shi L."/>
            <person name="Shih D."/>
            <person name="Sparrow T."/>
            <person name="Spaulding J."/>
            <person name="Stalker J."/>
            <person name="Stange-Thomann N."/>
            <person name="Stavropoulos S."/>
            <person name="Stone C."/>
            <person name="Strader C."/>
            <person name="Tesfaye S."/>
            <person name="Thomson T."/>
            <person name="Thoulutsang Y."/>
            <person name="Thoulutsang D."/>
            <person name="Topham K."/>
            <person name="Topping I."/>
            <person name="Tsamla T."/>
            <person name="Vassiliev H."/>
            <person name="Vo A."/>
            <person name="Wangchuk T."/>
            <person name="Wangdi T."/>
            <person name="Weiand M."/>
            <person name="Wilkinson J."/>
            <person name="Wilson A."/>
            <person name="Yadav S."/>
            <person name="Young G."/>
            <person name="Yu Q."/>
            <person name="Zembek L."/>
            <person name="Zhong D."/>
            <person name="Zimmer A."/>
            <person name="Zwirko Z."/>
            <person name="Jaffe D.B."/>
            <person name="Alvarez P."/>
            <person name="Brockman W."/>
            <person name="Butler J."/>
            <person name="Chin C."/>
            <person name="Gnerre S."/>
            <person name="Grabherr M."/>
            <person name="Kleber M."/>
            <person name="Mauceli E."/>
            <person name="MacCallum I."/>
        </authorList>
    </citation>
    <scope>NUCLEOTIDE SEQUENCE [LARGE SCALE GENOMIC DNA]</scope>
    <source>
        <strain evidence="6">MSH-3 / Tucson 14011-0111.49</strain>
    </source>
</reference>
<dbReference type="Proteomes" id="UP000008744">
    <property type="component" value="Unassembled WGS sequence"/>
</dbReference>
<gene>
    <name evidence="5" type="primary">Dper\GL22197</name>
    <name evidence="5" type="ORF">Dper_GL22197</name>
</gene>
<dbReference type="PANTHER" id="PTHR46614:SF1">
    <property type="entry name" value="MORN REPEAT-CONTAINING PROTEIN 4"/>
    <property type="match status" value="1"/>
</dbReference>
<keyword evidence="6" id="KW-1185">Reference proteome</keyword>
<dbReference type="OrthoDB" id="406044at2759"/>
<dbReference type="GO" id="GO:0007602">
    <property type="term" value="P:phototransduction"/>
    <property type="evidence" value="ECO:0007669"/>
    <property type="project" value="EnsemblMetazoa"/>
</dbReference>
<evidence type="ECO:0000256" key="3">
    <source>
        <dbReference type="ARBA" id="ARBA00023273"/>
    </source>
</evidence>
<dbReference type="PANTHER" id="PTHR46614">
    <property type="entry name" value="MORN REPEAT-CONTAINING PROTEIN 4"/>
    <property type="match status" value="1"/>
</dbReference>
<protein>
    <submittedName>
        <fullName evidence="5">GL22197</fullName>
    </submittedName>
</protein>
<dbReference type="GO" id="GO:0033583">
    <property type="term" value="C:rhabdomere membrane"/>
    <property type="evidence" value="ECO:0007669"/>
    <property type="project" value="EnsemblMetazoa"/>
</dbReference>
<evidence type="ECO:0000256" key="1">
    <source>
        <dbReference type="ARBA" id="ARBA00004316"/>
    </source>
</evidence>
<evidence type="ECO:0000313" key="5">
    <source>
        <dbReference type="EMBL" id="EDW34334.1"/>
    </source>
</evidence>